<proteinExistence type="predicted"/>
<dbReference type="Proteomes" id="UP001586593">
    <property type="component" value="Unassembled WGS sequence"/>
</dbReference>
<protein>
    <submittedName>
        <fullName evidence="1">Uncharacterized protein</fullName>
    </submittedName>
</protein>
<gene>
    <name evidence="1" type="ORF">VTK73DRAFT_2362</name>
</gene>
<organism evidence="1 2">
    <name type="scientific">Phialemonium thermophilum</name>
    <dbReference type="NCBI Taxonomy" id="223376"/>
    <lineage>
        <taxon>Eukaryota</taxon>
        <taxon>Fungi</taxon>
        <taxon>Dikarya</taxon>
        <taxon>Ascomycota</taxon>
        <taxon>Pezizomycotina</taxon>
        <taxon>Sordariomycetes</taxon>
        <taxon>Sordariomycetidae</taxon>
        <taxon>Cephalothecales</taxon>
        <taxon>Cephalothecaceae</taxon>
        <taxon>Phialemonium</taxon>
    </lineage>
</organism>
<accession>A0ABR3X5F2</accession>
<evidence type="ECO:0000313" key="1">
    <source>
        <dbReference type="EMBL" id="KAL1870907.1"/>
    </source>
</evidence>
<reference evidence="1 2" key="1">
    <citation type="journal article" date="2024" name="Commun. Biol.">
        <title>Comparative genomic analysis of thermophilic fungi reveals convergent evolutionary adaptations and gene losses.</title>
        <authorList>
            <person name="Steindorff A.S."/>
            <person name="Aguilar-Pontes M.V."/>
            <person name="Robinson A.J."/>
            <person name="Andreopoulos B."/>
            <person name="LaButti K."/>
            <person name="Kuo A."/>
            <person name="Mondo S."/>
            <person name="Riley R."/>
            <person name="Otillar R."/>
            <person name="Haridas S."/>
            <person name="Lipzen A."/>
            <person name="Grimwood J."/>
            <person name="Schmutz J."/>
            <person name="Clum A."/>
            <person name="Reid I.D."/>
            <person name="Moisan M.C."/>
            <person name="Butler G."/>
            <person name="Nguyen T.T.M."/>
            <person name="Dewar K."/>
            <person name="Conant G."/>
            <person name="Drula E."/>
            <person name="Henrissat B."/>
            <person name="Hansel C."/>
            <person name="Singer S."/>
            <person name="Hutchinson M.I."/>
            <person name="de Vries R.P."/>
            <person name="Natvig D.O."/>
            <person name="Powell A.J."/>
            <person name="Tsang A."/>
            <person name="Grigoriev I.V."/>
        </authorList>
    </citation>
    <scope>NUCLEOTIDE SEQUENCE [LARGE SCALE GENOMIC DNA]</scope>
    <source>
        <strain evidence="1 2">ATCC 24622</strain>
    </source>
</reference>
<comment type="caution">
    <text evidence="1">The sequence shown here is derived from an EMBL/GenBank/DDBJ whole genome shotgun (WGS) entry which is preliminary data.</text>
</comment>
<keyword evidence="2" id="KW-1185">Reference proteome</keyword>
<dbReference type="EMBL" id="JAZHXJ010000165">
    <property type="protein sequence ID" value="KAL1870907.1"/>
    <property type="molecule type" value="Genomic_DNA"/>
</dbReference>
<sequence length="159" mass="17007">MQRSGWRSETSGTSLSYPLACCKSVSFCESHDPGQHTSFSFRHECLTVPGGSEIRLLCLVSPGTSAATKGQAKLRMSDAARCSLHRRPEHVPILATVAHARDGSQFWGCLSHLAYGKFPVTNGFTPESESGGGGCLTLSISSRNNGVCHKRGILALEVE</sequence>
<name>A0ABR3X5F2_9PEZI</name>
<evidence type="ECO:0000313" key="2">
    <source>
        <dbReference type="Proteomes" id="UP001586593"/>
    </source>
</evidence>